<dbReference type="RefSeq" id="WP_185899131.1">
    <property type="nucleotide sequence ID" value="NZ_JACLZK010000002.1"/>
</dbReference>
<evidence type="ECO:0000256" key="1">
    <source>
        <dbReference type="ARBA" id="ARBA00004141"/>
    </source>
</evidence>
<evidence type="ECO:0000256" key="6">
    <source>
        <dbReference type="ARBA" id="ARBA00023136"/>
    </source>
</evidence>
<dbReference type="InterPro" id="IPR036837">
    <property type="entry name" value="Cation_efflux_CTD_sf"/>
</dbReference>
<dbReference type="InterPro" id="IPR027469">
    <property type="entry name" value="Cation_efflux_TMD_sf"/>
</dbReference>
<dbReference type="PANTHER" id="PTHR43840">
    <property type="entry name" value="MITOCHONDRIAL METAL TRANSPORTER 1-RELATED"/>
    <property type="match status" value="1"/>
</dbReference>
<dbReference type="NCBIfam" id="TIGR01297">
    <property type="entry name" value="CDF"/>
    <property type="match status" value="1"/>
</dbReference>
<dbReference type="Proteomes" id="UP000552683">
    <property type="component" value="Unassembled WGS sequence"/>
</dbReference>
<dbReference type="Pfam" id="PF01545">
    <property type="entry name" value="Cation_efflux"/>
    <property type="match status" value="1"/>
</dbReference>
<sequence length="372" mass="40184">MEVVEQVTSRDETIVKTGLIGIAANAILAAIKAVVGFASGSIAIILDAVNNLSDALSSVITIVGIKIAGKSPDKEHPFGYGRVEYLTAIVIGVIILYTGGTSVVESAKKIISPSTPNYDTISLVLIAVLIAVKFALGLYTQRVGQRVNSDSLIASGVDAKFDALISLGTLLAALVFVFFGVSLEAYLGVIISLLLIKAALEILRDAIDKILGARMPNSDSSQIYECIGSFDAVLGAYDLIFNDYGPDKKLGSVHIEVAHDMNAAQIDALTRRIQNEIFAKFNIVLDTIGIYAFNKEDNATRLNVEKIVFGHKFIKQMHGFYINKETNTITFDIVIDFNAPDSSALYREILSQVSSAYPSYKVIITRDTDYNG</sequence>
<evidence type="ECO:0000256" key="2">
    <source>
        <dbReference type="ARBA" id="ARBA00008114"/>
    </source>
</evidence>
<accession>A0A842JC43</accession>
<feature type="transmembrane region" description="Helical" evidence="7">
    <location>
        <begin position="120"/>
        <end position="140"/>
    </location>
</feature>
<protein>
    <submittedName>
        <fullName evidence="10">Cation transporter</fullName>
    </submittedName>
</protein>
<evidence type="ECO:0000313" key="11">
    <source>
        <dbReference type="Proteomes" id="UP000552683"/>
    </source>
</evidence>
<dbReference type="GO" id="GO:0008324">
    <property type="term" value="F:monoatomic cation transmembrane transporter activity"/>
    <property type="evidence" value="ECO:0007669"/>
    <property type="project" value="InterPro"/>
</dbReference>
<evidence type="ECO:0000259" key="9">
    <source>
        <dbReference type="Pfam" id="PF16916"/>
    </source>
</evidence>
<comment type="subcellular location">
    <subcellularLocation>
        <location evidence="1">Membrane</location>
        <topology evidence="1">Multi-pass membrane protein</topology>
    </subcellularLocation>
</comment>
<dbReference type="PANTHER" id="PTHR43840:SF50">
    <property type="entry name" value="MANGANESE EFFLUX SYSTEM PROTEIN MNES"/>
    <property type="match status" value="1"/>
</dbReference>
<evidence type="ECO:0000313" key="10">
    <source>
        <dbReference type="EMBL" id="MBC2883622.1"/>
    </source>
</evidence>
<dbReference type="FunFam" id="1.20.1510.10:FF:000006">
    <property type="entry name" value="Divalent cation efflux transporter"/>
    <property type="match status" value="1"/>
</dbReference>
<feature type="transmembrane region" description="Helical" evidence="7">
    <location>
        <begin position="81"/>
        <end position="100"/>
    </location>
</feature>
<keyword evidence="5 7" id="KW-1133">Transmembrane helix</keyword>
<keyword evidence="11" id="KW-1185">Reference proteome</keyword>
<keyword evidence="4 7" id="KW-0812">Transmembrane</keyword>
<dbReference type="InterPro" id="IPR027470">
    <property type="entry name" value="Cation_efflux_CTD"/>
</dbReference>
<dbReference type="SUPFAM" id="SSF160240">
    <property type="entry name" value="Cation efflux protein cytoplasmic domain-like"/>
    <property type="match status" value="1"/>
</dbReference>
<evidence type="ECO:0000256" key="5">
    <source>
        <dbReference type="ARBA" id="ARBA00022989"/>
    </source>
</evidence>
<feature type="domain" description="Cation efflux protein transmembrane" evidence="8">
    <location>
        <begin position="19"/>
        <end position="211"/>
    </location>
</feature>
<organism evidence="10 11">
    <name type="scientific">Campylobacter massiliensis</name>
    <dbReference type="NCBI Taxonomy" id="2762557"/>
    <lineage>
        <taxon>Bacteria</taxon>
        <taxon>Pseudomonadati</taxon>
        <taxon>Campylobacterota</taxon>
        <taxon>Epsilonproteobacteria</taxon>
        <taxon>Campylobacterales</taxon>
        <taxon>Campylobacteraceae</taxon>
        <taxon>Campylobacter</taxon>
    </lineage>
</organism>
<dbReference type="SUPFAM" id="SSF161111">
    <property type="entry name" value="Cation efflux protein transmembrane domain-like"/>
    <property type="match status" value="1"/>
</dbReference>
<keyword evidence="3" id="KW-0813">Transport</keyword>
<feature type="transmembrane region" description="Helical" evidence="7">
    <location>
        <begin position="161"/>
        <end position="179"/>
    </location>
</feature>
<name>A0A842JC43_9BACT</name>
<feature type="domain" description="Cation efflux protein cytoplasmic" evidence="9">
    <location>
        <begin position="216"/>
        <end position="286"/>
    </location>
</feature>
<comment type="caution">
    <text evidence="10">The sequence shown here is derived from an EMBL/GenBank/DDBJ whole genome shotgun (WGS) entry which is preliminary data.</text>
</comment>
<feature type="transmembrane region" description="Helical" evidence="7">
    <location>
        <begin position="19"/>
        <end position="46"/>
    </location>
</feature>
<dbReference type="EMBL" id="JACLZK010000002">
    <property type="protein sequence ID" value="MBC2883622.1"/>
    <property type="molecule type" value="Genomic_DNA"/>
</dbReference>
<dbReference type="InterPro" id="IPR058533">
    <property type="entry name" value="Cation_efflux_TM"/>
</dbReference>
<dbReference type="Pfam" id="PF16916">
    <property type="entry name" value="ZT_dimer"/>
    <property type="match status" value="1"/>
</dbReference>
<comment type="similarity">
    <text evidence="2">Belongs to the cation diffusion facilitator (CDF) transporter (TC 2.A.4) family.</text>
</comment>
<reference evidence="10 11" key="1">
    <citation type="submission" date="2020-08" db="EMBL/GenBank/DDBJ databases">
        <title>Complete genome and description of Campylobacter massiliensis Marseille-Q3452 sp. nov.</title>
        <authorList>
            <person name="Antezack A."/>
        </authorList>
    </citation>
    <scope>NUCLEOTIDE SEQUENCE [LARGE SCALE GENOMIC DNA]</scope>
    <source>
        <strain evidence="10 11">Marseille-Q3452</strain>
    </source>
</reference>
<dbReference type="InterPro" id="IPR050291">
    <property type="entry name" value="CDF_Transporter"/>
</dbReference>
<dbReference type="GO" id="GO:0016020">
    <property type="term" value="C:membrane"/>
    <property type="evidence" value="ECO:0007669"/>
    <property type="project" value="UniProtKB-SubCell"/>
</dbReference>
<evidence type="ECO:0000256" key="7">
    <source>
        <dbReference type="SAM" id="Phobius"/>
    </source>
</evidence>
<dbReference type="InterPro" id="IPR002524">
    <property type="entry name" value="Cation_efflux"/>
</dbReference>
<keyword evidence="6 7" id="KW-0472">Membrane</keyword>
<evidence type="ECO:0000259" key="8">
    <source>
        <dbReference type="Pfam" id="PF01545"/>
    </source>
</evidence>
<evidence type="ECO:0000256" key="3">
    <source>
        <dbReference type="ARBA" id="ARBA00022448"/>
    </source>
</evidence>
<dbReference type="Gene3D" id="1.20.1510.10">
    <property type="entry name" value="Cation efflux protein transmembrane domain"/>
    <property type="match status" value="1"/>
</dbReference>
<gene>
    <name evidence="10" type="ORF">H7R39_10240</name>
</gene>
<dbReference type="AlphaFoldDB" id="A0A842JC43"/>
<proteinExistence type="inferred from homology"/>
<dbReference type="Gene3D" id="3.30.70.1350">
    <property type="entry name" value="Cation efflux protein, cytoplasmic domain"/>
    <property type="match status" value="1"/>
</dbReference>
<evidence type="ECO:0000256" key="4">
    <source>
        <dbReference type="ARBA" id="ARBA00022692"/>
    </source>
</evidence>